<reference evidence="1 2" key="1">
    <citation type="submission" date="2016-03" db="EMBL/GenBank/DDBJ databases">
        <title>EvidentialGene: Evidence-directed Construction of Genes on Genomes.</title>
        <authorList>
            <person name="Gilbert D.G."/>
            <person name="Choi J.-H."/>
            <person name="Mockaitis K."/>
            <person name="Colbourne J."/>
            <person name="Pfrender M."/>
        </authorList>
    </citation>
    <scope>NUCLEOTIDE SEQUENCE [LARGE SCALE GENOMIC DNA]</scope>
    <source>
        <strain evidence="1 2">Xinb3</strain>
        <tissue evidence="1">Complete organism</tissue>
    </source>
</reference>
<protein>
    <submittedName>
        <fullName evidence="1">Uncharacterized protein</fullName>
    </submittedName>
</protein>
<name>A0A162SSG5_9CRUS</name>
<proteinExistence type="predicted"/>
<gene>
    <name evidence="1" type="ORF">APZ42_011563</name>
</gene>
<organism evidence="1 2">
    <name type="scientific">Daphnia magna</name>
    <dbReference type="NCBI Taxonomy" id="35525"/>
    <lineage>
        <taxon>Eukaryota</taxon>
        <taxon>Metazoa</taxon>
        <taxon>Ecdysozoa</taxon>
        <taxon>Arthropoda</taxon>
        <taxon>Crustacea</taxon>
        <taxon>Branchiopoda</taxon>
        <taxon>Diplostraca</taxon>
        <taxon>Cladocera</taxon>
        <taxon>Anomopoda</taxon>
        <taxon>Daphniidae</taxon>
        <taxon>Daphnia</taxon>
    </lineage>
</organism>
<accession>A0A162SSG5</accession>
<dbReference type="Proteomes" id="UP000076858">
    <property type="component" value="Unassembled WGS sequence"/>
</dbReference>
<sequence length="47" mass="5549">MTLETFFLARTTYVEKDFSIPFTFSYVSLSFFAEHPSNFSVAFSFKY</sequence>
<dbReference type="EMBL" id="LRGB01000024">
    <property type="protein sequence ID" value="KZS21590.1"/>
    <property type="molecule type" value="Genomic_DNA"/>
</dbReference>
<comment type="caution">
    <text evidence="1">The sequence shown here is derived from an EMBL/GenBank/DDBJ whole genome shotgun (WGS) entry which is preliminary data.</text>
</comment>
<evidence type="ECO:0000313" key="2">
    <source>
        <dbReference type="Proteomes" id="UP000076858"/>
    </source>
</evidence>
<keyword evidence="2" id="KW-1185">Reference proteome</keyword>
<evidence type="ECO:0000313" key="1">
    <source>
        <dbReference type="EMBL" id="KZS21590.1"/>
    </source>
</evidence>
<dbReference type="AlphaFoldDB" id="A0A162SSG5"/>